<evidence type="ECO:0000256" key="6">
    <source>
        <dbReference type="ARBA" id="ARBA00022475"/>
    </source>
</evidence>
<dbReference type="OrthoDB" id="5983780at2759"/>
<dbReference type="Pfam" id="PF00229">
    <property type="entry name" value="TNF"/>
    <property type="match status" value="1"/>
</dbReference>
<sequence length="241" mass="26465">MSSEHLVLDLEKGAGAKIVDVVLRDEAAARQEGRWKCLGIGSFLLLIGATVVFALLQFGVVPQPGKPDLKESGNSFSEPMLPATMKVQAVRSGKPAAHAIASLSHRDKLVWTTNVAPSVLENGMRLDTSDNSLVVPSSGLYFVYSQVVFHKDSCTEPVLLTHTISWLSDQFQSEVELLKSIKTVCEGRQGAEGKSKLWFESIYQGAAFKLHKGDRLWSKTQSHEYLDLTQQGQIYFGVIAM</sequence>
<evidence type="ECO:0000256" key="4">
    <source>
        <dbReference type="ARBA" id="ARBA00008670"/>
    </source>
</evidence>
<evidence type="ECO:0000313" key="22">
    <source>
        <dbReference type="Proteomes" id="UP001142489"/>
    </source>
</evidence>
<accession>A0A9Q1AXA1</accession>
<comment type="function">
    <text evidence="1">The TNF intracellular domain (ICD) form induces IL12 production in dendritic cells.</text>
</comment>
<keyword evidence="12 19" id="KW-1133">Transmembrane helix</keyword>
<keyword evidence="13 19" id="KW-0472">Membrane</keyword>
<comment type="caution">
    <text evidence="21">The sequence shown here is derived from an EMBL/GenBank/DDBJ whole genome shotgun (WGS) entry which is preliminary data.</text>
</comment>
<evidence type="ECO:0000256" key="2">
    <source>
        <dbReference type="ARBA" id="ARBA00004401"/>
    </source>
</evidence>
<dbReference type="PANTHER" id="PTHR11471:SF23">
    <property type="entry name" value="TUMOR NECROSIS FACTOR"/>
    <property type="match status" value="1"/>
</dbReference>
<dbReference type="AlphaFoldDB" id="A0A9Q1AXA1"/>
<evidence type="ECO:0000259" key="20">
    <source>
        <dbReference type="PROSITE" id="PS50049"/>
    </source>
</evidence>
<evidence type="ECO:0000256" key="14">
    <source>
        <dbReference type="ARBA" id="ARBA00023157"/>
    </source>
</evidence>
<gene>
    <name evidence="21" type="ORF">JRQ81_003518</name>
</gene>
<protein>
    <recommendedName>
        <fullName evidence="5">Tumor necrosis factor</fullName>
    </recommendedName>
    <alternativeName>
        <fullName evidence="17">Cachectin</fullName>
    </alternativeName>
    <alternativeName>
        <fullName evidence="16">TNF-alpha</fullName>
    </alternativeName>
    <alternativeName>
        <fullName evidence="18">Tumor necrosis factor ligand superfamily member 2</fullName>
    </alternativeName>
</protein>
<dbReference type="PRINTS" id="PR01234">
    <property type="entry name" value="TNECROSISFCT"/>
</dbReference>
<dbReference type="EMBL" id="JAPFRF010000011">
    <property type="protein sequence ID" value="KAJ7317356.1"/>
    <property type="molecule type" value="Genomic_DNA"/>
</dbReference>
<evidence type="ECO:0000313" key="21">
    <source>
        <dbReference type="EMBL" id="KAJ7317356.1"/>
    </source>
</evidence>
<evidence type="ECO:0000256" key="18">
    <source>
        <dbReference type="ARBA" id="ARBA00033265"/>
    </source>
</evidence>
<feature type="transmembrane region" description="Helical" evidence="19">
    <location>
        <begin position="37"/>
        <end position="60"/>
    </location>
</feature>
<proteinExistence type="inferred from homology"/>
<evidence type="ECO:0000256" key="16">
    <source>
        <dbReference type="ARBA" id="ARBA00029751"/>
    </source>
</evidence>
<reference evidence="21" key="1">
    <citation type="journal article" date="2023" name="DNA Res.">
        <title>Chromosome-level genome assembly of Phrynocephalus forsythii using third-generation DNA sequencing and Hi-C analysis.</title>
        <authorList>
            <person name="Qi Y."/>
            <person name="Zhao W."/>
            <person name="Zhao Y."/>
            <person name="Niu C."/>
            <person name="Cao S."/>
            <person name="Zhang Y."/>
        </authorList>
    </citation>
    <scope>NUCLEOTIDE SEQUENCE</scope>
    <source>
        <tissue evidence="21">Muscle</tissue>
    </source>
</reference>
<evidence type="ECO:0000256" key="19">
    <source>
        <dbReference type="SAM" id="Phobius"/>
    </source>
</evidence>
<dbReference type="GO" id="GO:0008625">
    <property type="term" value="P:extrinsic apoptotic signaling pathway via death domain receptors"/>
    <property type="evidence" value="ECO:0007669"/>
    <property type="project" value="TreeGrafter"/>
</dbReference>
<dbReference type="GO" id="GO:2001238">
    <property type="term" value="P:positive regulation of extrinsic apoptotic signaling pathway"/>
    <property type="evidence" value="ECO:0007669"/>
    <property type="project" value="TreeGrafter"/>
</dbReference>
<keyword evidence="11" id="KW-0735">Signal-anchor</keyword>
<evidence type="ECO:0000256" key="9">
    <source>
        <dbReference type="ARBA" id="ARBA00022692"/>
    </source>
</evidence>
<dbReference type="GO" id="GO:0051046">
    <property type="term" value="P:regulation of secretion"/>
    <property type="evidence" value="ECO:0007669"/>
    <property type="project" value="UniProtKB-ARBA"/>
</dbReference>
<evidence type="ECO:0000256" key="8">
    <source>
        <dbReference type="ARBA" id="ARBA00022525"/>
    </source>
</evidence>
<name>A0A9Q1AXA1_9SAUR</name>
<feature type="domain" description="THD" evidence="20">
    <location>
        <begin position="95"/>
        <end position="241"/>
    </location>
</feature>
<evidence type="ECO:0000256" key="7">
    <source>
        <dbReference type="ARBA" id="ARBA00022514"/>
    </source>
</evidence>
<evidence type="ECO:0000256" key="17">
    <source>
        <dbReference type="ARBA" id="ARBA00031915"/>
    </source>
</evidence>
<keyword evidence="22" id="KW-1185">Reference proteome</keyword>
<dbReference type="InterPro" id="IPR006052">
    <property type="entry name" value="TNF_dom"/>
</dbReference>
<dbReference type="GO" id="GO:0051239">
    <property type="term" value="P:regulation of multicellular organismal process"/>
    <property type="evidence" value="ECO:0007669"/>
    <property type="project" value="UniProtKB-ARBA"/>
</dbReference>
<organism evidence="21 22">
    <name type="scientific">Phrynocephalus forsythii</name>
    <dbReference type="NCBI Taxonomy" id="171643"/>
    <lineage>
        <taxon>Eukaryota</taxon>
        <taxon>Metazoa</taxon>
        <taxon>Chordata</taxon>
        <taxon>Craniata</taxon>
        <taxon>Vertebrata</taxon>
        <taxon>Euteleostomi</taxon>
        <taxon>Lepidosauria</taxon>
        <taxon>Squamata</taxon>
        <taxon>Bifurcata</taxon>
        <taxon>Unidentata</taxon>
        <taxon>Episquamata</taxon>
        <taxon>Toxicofera</taxon>
        <taxon>Iguania</taxon>
        <taxon>Acrodonta</taxon>
        <taxon>Agamidae</taxon>
        <taxon>Agaminae</taxon>
        <taxon>Phrynocephalus</taxon>
    </lineage>
</organism>
<keyword evidence="15" id="KW-0449">Lipoprotein</keyword>
<dbReference type="GO" id="GO:0005164">
    <property type="term" value="F:tumor necrosis factor receptor binding"/>
    <property type="evidence" value="ECO:0007669"/>
    <property type="project" value="InterPro"/>
</dbReference>
<keyword evidence="10" id="KW-0519">Myristate</keyword>
<dbReference type="GO" id="GO:0006955">
    <property type="term" value="P:immune response"/>
    <property type="evidence" value="ECO:0007669"/>
    <property type="project" value="InterPro"/>
</dbReference>
<evidence type="ECO:0000256" key="12">
    <source>
        <dbReference type="ARBA" id="ARBA00022989"/>
    </source>
</evidence>
<dbReference type="GO" id="GO:0005615">
    <property type="term" value="C:extracellular space"/>
    <property type="evidence" value="ECO:0007669"/>
    <property type="project" value="UniProtKB-KW"/>
</dbReference>
<evidence type="ECO:0000256" key="10">
    <source>
        <dbReference type="ARBA" id="ARBA00022707"/>
    </source>
</evidence>
<dbReference type="GO" id="GO:0045944">
    <property type="term" value="P:positive regulation of transcription by RNA polymerase II"/>
    <property type="evidence" value="ECO:0007669"/>
    <property type="project" value="TreeGrafter"/>
</dbReference>
<keyword evidence="6" id="KW-1003">Cell membrane</keyword>
<keyword evidence="14" id="KW-1015">Disulfide bond</keyword>
<dbReference type="GO" id="GO:0005886">
    <property type="term" value="C:plasma membrane"/>
    <property type="evidence" value="ECO:0007669"/>
    <property type="project" value="UniProtKB-SubCell"/>
</dbReference>
<dbReference type="Gene3D" id="2.60.120.40">
    <property type="match status" value="1"/>
</dbReference>
<dbReference type="Proteomes" id="UP001142489">
    <property type="component" value="Unassembled WGS sequence"/>
</dbReference>
<dbReference type="CDD" id="cd00184">
    <property type="entry name" value="TNF"/>
    <property type="match status" value="1"/>
</dbReference>
<keyword evidence="8" id="KW-0964">Secreted</keyword>
<dbReference type="GO" id="GO:0043123">
    <property type="term" value="P:positive regulation of canonical NF-kappaB signal transduction"/>
    <property type="evidence" value="ECO:0007669"/>
    <property type="project" value="TreeGrafter"/>
</dbReference>
<dbReference type="GO" id="GO:0033209">
    <property type="term" value="P:tumor necrosis factor-mediated signaling pathway"/>
    <property type="evidence" value="ECO:0007669"/>
    <property type="project" value="TreeGrafter"/>
</dbReference>
<comment type="similarity">
    <text evidence="4">Belongs to the tumor necrosis factor family.</text>
</comment>
<evidence type="ECO:0000256" key="3">
    <source>
        <dbReference type="ARBA" id="ARBA00004613"/>
    </source>
</evidence>
<dbReference type="GO" id="GO:0009986">
    <property type="term" value="C:cell surface"/>
    <property type="evidence" value="ECO:0007669"/>
    <property type="project" value="TreeGrafter"/>
</dbReference>
<keyword evidence="7" id="KW-0202">Cytokine</keyword>
<dbReference type="PANTHER" id="PTHR11471">
    <property type="entry name" value="TUMOR NECROSIS FACTOR FAMILY MEMBER"/>
    <property type="match status" value="1"/>
</dbReference>
<evidence type="ECO:0000256" key="13">
    <source>
        <dbReference type="ARBA" id="ARBA00023136"/>
    </source>
</evidence>
<dbReference type="PRINTS" id="PR01235">
    <property type="entry name" value="TNFALPHA"/>
</dbReference>
<dbReference type="SUPFAM" id="SSF49842">
    <property type="entry name" value="TNF-like"/>
    <property type="match status" value="1"/>
</dbReference>
<dbReference type="PROSITE" id="PS50049">
    <property type="entry name" value="THD_2"/>
    <property type="match status" value="1"/>
</dbReference>
<evidence type="ECO:0000256" key="15">
    <source>
        <dbReference type="ARBA" id="ARBA00023288"/>
    </source>
</evidence>
<dbReference type="SMART" id="SM00207">
    <property type="entry name" value="TNF"/>
    <property type="match status" value="1"/>
</dbReference>
<evidence type="ECO:0000256" key="1">
    <source>
        <dbReference type="ARBA" id="ARBA00003559"/>
    </source>
</evidence>
<dbReference type="InterPro" id="IPR021184">
    <property type="entry name" value="TNF_CS"/>
</dbReference>
<dbReference type="GO" id="GO:0050793">
    <property type="term" value="P:regulation of developmental process"/>
    <property type="evidence" value="ECO:0007669"/>
    <property type="project" value="UniProtKB-ARBA"/>
</dbReference>
<keyword evidence="9 19" id="KW-0812">Transmembrane</keyword>
<dbReference type="InterPro" id="IPR002959">
    <property type="entry name" value="TNF_alpha"/>
</dbReference>
<comment type="subcellular location">
    <subcellularLocation>
        <location evidence="2">Cell membrane</location>
        <topology evidence="2">Single-pass type II membrane protein</topology>
    </subcellularLocation>
    <subcellularLocation>
        <location evidence="3">Secreted</location>
    </subcellularLocation>
</comment>
<evidence type="ECO:0000256" key="11">
    <source>
        <dbReference type="ARBA" id="ARBA00022968"/>
    </source>
</evidence>
<dbReference type="PROSITE" id="PS00251">
    <property type="entry name" value="THD_1"/>
    <property type="match status" value="1"/>
</dbReference>
<dbReference type="InterPro" id="IPR006053">
    <property type="entry name" value="TNF"/>
</dbReference>
<evidence type="ECO:0000256" key="5">
    <source>
        <dbReference type="ARBA" id="ARBA00013893"/>
    </source>
</evidence>
<dbReference type="GO" id="GO:0005125">
    <property type="term" value="F:cytokine activity"/>
    <property type="evidence" value="ECO:0007669"/>
    <property type="project" value="UniProtKB-KW"/>
</dbReference>
<dbReference type="InterPro" id="IPR008983">
    <property type="entry name" value="Tumour_necrosis_fac-like_dom"/>
</dbReference>